<dbReference type="InterPro" id="IPR015915">
    <property type="entry name" value="Kelch-typ_b-propeller"/>
</dbReference>
<name>A0ABP0U7P1_9BRYO</name>
<dbReference type="SUPFAM" id="SSF117281">
    <property type="entry name" value="Kelch motif"/>
    <property type="match status" value="1"/>
</dbReference>
<organism evidence="2 3">
    <name type="scientific">Sphagnum troendelagicum</name>
    <dbReference type="NCBI Taxonomy" id="128251"/>
    <lineage>
        <taxon>Eukaryota</taxon>
        <taxon>Viridiplantae</taxon>
        <taxon>Streptophyta</taxon>
        <taxon>Embryophyta</taxon>
        <taxon>Bryophyta</taxon>
        <taxon>Sphagnophytina</taxon>
        <taxon>Sphagnopsida</taxon>
        <taxon>Sphagnales</taxon>
        <taxon>Sphagnaceae</taxon>
        <taxon>Sphagnum</taxon>
    </lineage>
</organism>
<evidence type="ECO:0000313" key="2">
    <source>
        <dbReference type="EMBL" id="CAK9214907.1"/>
    </source>
</evidence>
<dbReference type="Gene3D" id="1.20.1280.50">
    <property type="match status" value="1"/>
</dbReference>
<dbReference type="InterPro" id="IPR001810">
    <property type="entry name" value="F-box_dom"/>
</dbReference>
<accession>A0ABP0U7P1</accession>
<dbReference type="Gene3D" id="2.120.10.80">
    <property type="entry name" value="Kelch-type beta propeller"/>
    <property type="match status" value="1"/>
</dbReference>
<gene>
    <name evidence="2" type="ORF">CSSPTR1EN2_LOCUS12466</name>
</gene>
<evidence type="ECO:0000259" key="1">
    <source>
        <dbReference type="PROSITE" id="PS50181"/>
    </source>
</evidence>
<proteinExistence type="predicted"/>
<dbReference type="PANTHER" id="PTHR31672:SF2">
    <property type="entry name" value="F-BOX DOMAIN-CONTAINING PROTEIN"/>
    <property type="match status" value="1"/>
</dbReference>
<feature type="domain" description="F-box" evidence="1">
    <location>
        <begin position="40"/>
        <end position="85"/>
    </location>
</feature>
<dbReference type="SMART" id="SM00256">
    <property type="entry name" value="FBOX"/>
    <property type="match status" value="1"/>
</dbReference>
<dbReference type="Proteomes" id="UP001497512">
    <property type="component" value="Chromosome 2"/>
</dbReference>
<dbReference type="CDD" id="cd22157">
    <property type="entry name" value="F-box_AtFBW1-like"/>
    <property type="match status" value="1"/>
</dbReference>
<dbReference type="EMBL" id="OZ019894">
    <property type="protein sequence ID" value="CAK9214907.1"/>
    <property type="molecule type" value="Genomic_DNA"/>
</dbReference>
<dbReference type="PANTHER" id="PTHR31672">
    <property type="entry name" value="BNACNNG10540D PROTEIN"/>
    <property type="match status" value="1"/>
</dbReference>
<protein>
    <recommendedName>
        <fullName evidence="1">F-box domain-containing protein</fullName>
    </recommendedName>
</protein>
<dbReference type="PROSITE" id="PS50181">
    <property type="entry name" value="FBOX"/>
    <property type="match status" value="1"/>
</dbReference>
<dbReference type="Pfam" id="PF00646">
    <property type="entry name" value="F-box"/>
    <property type="match status" value="1"/>
</dbReference>
<dbReference type="SUPFAM" id="SSF81383">
    <property type="entry name" value="F-box domain"/>
    <property type="match status" value="1"/>
</dbReference>
<sequence>MAAMWITRLGILSDDGSASKIGGGGGTDGHAEQQNIMDEVGVWESLPEDVLDRVLARLPLQSLLRMQCVCKRWKIKLRTSSFIRLCESESDVVPQKWFLTFGNVPGPVGLAYDCHLCKWHSLPLGFLPFALDNKSPLAAADGLICLGAGWRSLNKGFTPTRLVVCNPLSRFWRDVALPPDLDPATSLVSVAGIVVDRYTGTYKLVIVGEVTKHEGGSKREQKVLIAFVFDSVSQSWSSHETLVNFLDPFTSFLTSHFRTLVGFAIRSVCCSVVCEGVMYCLTSRPYQLHAFHVESEEWSRSRVALPAEIRGPSLAGRPGHLFLVGAYLHNQHDKSSNIGIWELDQETLRWSVVDILLEATLCNHGRSKSPASPGTAQRPNPNPEGCEEDVILFVKWSVKFLAYNVTKKSWHWLPDFHLCSQSCAPSSTGYLFAPSLLLP</sequence>
<dbReference type="InterPro" id="IPR036047">
    <property type="entry name" value="F-box-like_dom_sf"/>
</dbReference>
<dbReference type="InterPro" id="IPR050796">
    <property type="entry name" value="SCF_F-box_component"/>
</dbReference>
<keyword evidence="3" id="KW-1185">Reference proteome</keyword>
<evidence type="ECO:0000313" key="3">
    <source>
        <dbReference type="Proteomes" id="UP001497512"/>
    </source>
</evidence>
<reference evidence="2" key="1">
    <citation type="submission" date="2024-02" db="EMBL/GenBank/DDBJ databases">
        <authorList>
            <consortium name="ELIXIR-Norway"/>
            <consortium name="Elixir Norway"/>
        </authorList>
    </citation>
    <scope>NUCLEOTIDE SEQUENCE</scope>
</reference>